<dbReference type="AlphaFoldDB" id="A0A197JF60"/>
<dbReference type="EMBL" id="KV442109">
    <property type="protein sequence ID" value="OAQ23765.1"/>
    <property type="molecule type" value="Genomic_DNA"/>
</dbReference>
<keyword evidence="3" id="KW-0223">Dioxygenase</keyword>
<evidence type="ECO:0000256" key="1">
    <source>
        <dbReference type="ARBA" id="ARBA00001961"/>
    </source>
</evidence>
<accession>A0A197JF60</accession>
<evidence type="ECO:0000256" key="2">
    <source>
        <dbReference type="ARBA" id="ARBA00022723"/>
    </source>
</evidence>
<feature type="compositionally biased region" description="Low complexity" evidence="6">
    <location>
        <begin position="248"/>
        <end position="260"/>
    </location>
</feature>
<organism evidence="8 9">
    <name type="scientific">Linnemannia elongata AG-77</name>
    <dbReference type="NCBI Taxonomy" id="1314771"/>
    <lineage>
        <taxon>Eukaryota</taxon>
        <taxon>Fungi</taxon>
        <taxon>Fungi incertae sedis</taxon>
        <taxon>Mucoromycota</taxon>
        <taxon>Mortierellomycotina</taxon>
        <taxon>Mortierellomycetes</taxon>
        <taxon>Mortierellales</taxon>
        <taxon>Mortierellaceae</taxon>
        <taxon>Linnemannia</taxon>
    </lineage>
</organism>
<reference evidence="8 9" key="1">
    <citation type="submission" date="2016-05" db="EMBL/GenBank/DDBJ databases">
        <title>Genome sequencing reveals origins of a unique bacterial endosymbiosis in the earliest lineages of terrestrial Fungi.</title>
        <authorList>
            <consortium name="DOE Joint Genome Institute"/>
            <person name="Uehling J."/>
            <person name="Gryganskyi A."/>
            <person name="Hameed K."/>
            <person name="Tschaplinski T."/>
            <person name="Misztal P."/>
            <person name="Wu S."/>
            <person name="Desiro A."/>
            <person name="Vande Pol N."/>
            <person name="Du Z.-Y."/>
            <person name="Zienkiewicz A."/>
            <person name="Zienkiewicz K."/>
            <person name="Morin E."/>
            <person name="Tisserant E."/>
            <person name="Splivallo R."/>
            <person name="Hainaut M."/>
            <person name="Henrissat B."/>
            <person name="Ohm R."/>
            <person name="Kuo A."/>
            <person name="Yan J."/>
            <person name="Lipzen A."/>
            <person name="Nolan M."/>
            <person name="Labutti K."/>
            <person name="Barry K."/>
            <person name="Goldstein A."/>
            <person name="Labbe J."/>
            <person name="Schadt C."/>
            <person name="Tuskan G."/>
            <person name="Grigoriev I."/>
            <person name="Martin F."/>
            <person name="Vilgalys R."/>
            <person name="Bonito G."/>
        </authorList>
    </citation>
    <scope>NUCLEOTIDE SEQUENCE [LARGE SCALE GENOMIC DNA]</scope>
    <source>
        <strain evidence="8 9">AG-77</strain>
    </source>
</reference>
<dbReference type="PANTHER" id="PTHR10869">
    <property type="entry name" value="PROLYL 4-HYDROXYLASE ALPHA SUBUNIT"/>
    <property type="match status" value="1"/>
</dbReference>
<evidence type="ECO:0000256" key="3">
    <source>
        <dbReference type="ARBA" id="ARBA00022964"/>
    </source>
</evidence>
<dbReference type="InterPro" id="IPR045054">
    <property type="entry name" value="P4HA-like"/>
</dbReference>
<evidence type="ECO:0000259" key="7">
    <source>
        <dbReference type="SMART" id="SM00702"/>
    </source>
</evidence>
<dbReference type="Proteomes" id="UP000078512">
    <property type="component" value="Unassembled WGS sequence"/>
</dbReference>
<keyword evidence="2" id="KW-0479">Metal-binding</keyword>
<name>A0A197JF60_9FUNG</name>
<dbReference type="PANTHER" id="PTHR10869:SF236">
    <property type="entry name" value="PROLYL 4-HYDROXYLASE ALPHA SUBUNIT DOMAIN-CONTAINING PROTEIN"/>
    <property type="match status" value="1"/>
</dbReference>
<evidence type="ECO:0000313" key="9">
    <source>
        <dbReference type="Proteomes" id="UP000078512"/>
    </source>
</evidence>
<proteinExistence type="predicted"/>
<evidence type="ECO:0000313" key="8">
    <source>
        <dbReference type="EMBL" id="OAQ23765.1"/>
    </source>
</evidence>
<feature type="compositionally biased region" description="Gly residues" evidence="6">
    <location>
        <begin position="235"/>
        <end position="247"/>
    </location>
</feature>
<gene>
    <name evidence="8" type="ORF">K457DRAFT_36315</name>
</gene>
<comment type="cofactor">
    <cofactor evidence="1">
        <name>L-ascorbate</name>
        <dbReference type="ChEBI" id="CHEBI:38290"/>
    </cofactor>
</comment>
<dbReference type="InterPro" id="IPR006620">
    <property type="entry name" value="Pro_4_hyd_alph"/>
</dbReference>
<keyword evidence="4" id="KW-0560">Oxidoreductase</keyword>
<keyword evidence="9" id="KW-1185">Reference proteome</keyword>
<dbReference type="GO" id="GO:0005506">
    <property type="term" value="F:iron ion binding"/>
    <property type="evidence" value="ECO:0007669"/>
    <property type="project" value="InterPro"/>
</dbReference>
<evidence type="ECO:0000256" key="5">
    <source>
        <dbReference type="ARBA" id="ARBA00023004"/>
    </source>
</evidence>
<dbReference type="GO" id="GO:0005783">
    <property type="term" value="C:endoplasmic reticulum"/>
    <property type="evidence" value="ECO:0007669"/>
    <property type="project" value="TreeGrafter"/>
</dbReference>
<dbReference type="GO" id="GO:0004656">
    <property type="term" value="F:procollagen-proline 4-dioxygenase activity"/>
    <property type="evidence" value="ECO:0007669"/>
    <property type="project" value="TreeGrafter"/>
</dbReference>
<evidence type="ECO:0000256" key="4">
    <source>
        <dbReference type="ARBA" id="ARBA00023002"/>
    </source>
</evidence>
<keyword evidence="5" id="KW-0408">Iron</keyword>
<evidence type="ECO:0000256" key="6">
    <source>
        <dbReference type="SAM" id="MobiDB-lite"/>
    </source>
</evidence>
<feature type="region of interest" description="Disordered" evidence="6">
    <location>
        <begin position="227"/>
        <end position="267"/>
    </location>
</feature>
<dbReference type="SMART" id="SM00702">
    <property type="entry name" value="P4Hc"/>
    <property type="match status" value="1"/>
</dbReference>
<protein>
    <recommendedName>
        <fullName evidence="7">Prolyl 4-hydroxylase alpha subunit domain-containing protein</fullName>
    </recommendedName>
</protein>
<dbReference type="GO" id="GO:0031418">
    <property type="term" value="F:L-ascorbic acid binding"/>
    <property type="evidence" value="ECO:0007669"/>
    <property type="project" value="InterPro"/>
</dbReference>
<feature type="domain" description="Prolyl 4-hydroxylase alpha subunit" evidence="7">
    <location>
        <begin position="47"/>
        <end position="322"/>
    </location>
</feature>
<dbReference type="OrthoDB" id="69177at2759"/>
<dbReference type="Gene3D" id="2.60.120.620">
    <property type="entry name" value="q2cbj1_9rhob like domain"/>
    <property type="match status" value="1"/>
</dbReference>
<sequence length="325" mass="35748">MARPSCNDDEGMNNDEQESFLEWPRLSSPSFSSSRPAPRWTTILGPCQVLVFPNFLSIPDTRALTDYLLQEMKLQIDDKLDPTKPRPVKIPRPGYAFRDNDRIQFDSPEFASMVWNKCGLRDRWKELWEHPKYGLETVQGQSITSGTRNNKRIRHAVGLSRNIRMYRYQQGQSFGAHYDESVIEKDDVGNDVVSEYTVLIYLNGERDSDLKGGETVFYPKGKKPIPTSGVIAPTRGGGGGKKGGGAKTSGNGNAAAAAGTPGTGTAGAAGESGLSYTLPNGGVAVKPERGLLLVHKHGDECMLHEALIVQRGFKYVLRTDVVYEP</sequence>